<reference evidence="1 2" key="1">
    <citation type="journal article" date="2019" name="Int. J. Syst. Evol. Microbiol.">
        <title>The Global Catalogue of Microorganisms (GCM) 10K type strain sequencing project: providing services to taxonomists for standard genome sequencing and annotation.</title>
        <authorList>
            <consortium name="The Broad Institute Genomics Platform"/>
            <consortium name="The Broad Institute Genome Sequencing Center for Infectious Disease"/>
            <person name="Wu L."/>
            <person name="Ma J."/>
        </authorList>
    </citation>
    <scope>NUCLEOTIDE SEQUENCE [LARGE SCALE GENOMIC DNA]</scope>
    <source>
        <strain evidence="1 2">JCM 1405</strain>
    </source>
</reference>
<protein>
    <recommendedName>
        <fullName evidence="3">Permuted papain-like amidase enzyme, YaeF/YiiX, C92 family</fullName>
    </recommendedName>
</protein>
<gene>
    <name evidence="1" type="ORF">GCM10008905_22540</name>
</gene>
<evidence type="ECO:0000313" key="1">
    <source>
        <dbReference type="EMBL" id="GAA0726233.1"/>
    </source>
</evidence>
<sequence length="190" mass="22530">MKYRDMNYRYIYLIFSKTGTWLSRALSVFAESKYVHTSIGFDDSFNKMYSFGRTNPDNPFSGGLVEESLYGGVYKKFTNSECVIYKVRVTEEQYNNLQEEIQYFLNEKDKYRYNFIGLFGVLFNAPLKRKNHYFCSQFVSEVLIKSSIYEADKIPELISPDDLLLIEDKELVYEGFINDYYRFGNIYSFV</sequence>
<name>A0ABN1J290_9CLOT</name>
<accession>A0ABN1J290</accession>
<proteinExistence type="predicted"/>
<dbReference type="InterPro" id="IPR038765">
    <property type="entry name" value="Papain-like_cys_pep_sf"/>
</dbReference>
<dbReference type="Gene3D" id="3.90.1720.10">
    <property type="entry name" value="endopeptidase domain like (from Nostoc punctiforme)"/>
    <property type="match status" value="1"/>
</dbReference>
<dbReference type="SUPFAM" id="SSF54001">
    <property type="entry name" value="Cysteine proteinases"/>
    <property type="match status" value="1"/>
</dbReference>
<evidence type="ECO:0008006" key="3">
    <source>
        <dbReference type="Google" id="ProtNLM"/>
    </source>
</evidence>
<keyword evidence="2" id="KW-1185">Reference proteome</keyword>
<evidence type="ECO:0000313" key="2">
    <source>
        <dbReference type="Proteomes" id="UP001500339"/>
    </source>
</evidence>
<comment type="caution">
    <text evidence="1">The sequence shown here is derived from an EMBL/GenBank/DDBJ whole genome shotgun (WGS) entry which is preliminary data.</text>
</comment>
<dbReference type="EMBL" id="BAAACF010000002">
    <property type="protein sequence ID" value="GAA0726233.1"/>
    <property type="molecule type" value="Genomic_DNA"/>
</dbReference>
<dbReference type="Proteomes" id="UP001500339">
    <property type="component" value="Unassembled WGS sequence"/>
</dbReference>
<organism evidence="1 2">
    <name type="scientific">Clostridium malenominatum</name>
    <dbReference type="NCBI Taxonomy" id="1539"/>
    <lineage>
        <taxon>Bacteria</taxon>
        <taxon>Bacillati</taxon>
        <taxon>Bacillota</taxon>
        <taxon>Clostridia</taxon>
        <taxon>Eubacteriales</taxon>
        <taxon>Clostridiaceae</taxon>
        <taxon>Clostridium</taxon>
    </lineage>
</organism>